<accession>A0A381YVS8</accession>
<protein>
    <recommendedName>
        <fullName evidence="2">SsuA/THI5-like domain-containing protein</fullName>
    </recommendedName>
</protein>
<dbReference type="EMBL" id="UINC01019185">
    <property type="protein sequence ID" value="SVA81115.1"/>
    <property type="molecule type" value="Genomic_DNA"/>
</dbReference>
<reference evidence="1" key="1">
    <citation type="submission" date="2018-05" db="EMBL/GenBank/DDBJ databases">
        <authorList>
            <person name="Lanie J.A."/>
            <person name="Ng W.-L."/>
            <person name="Kazmierczak K.M."/>
            <person name="Andrzejewski T.M."/>
            <person name="Davidsen T.M."/>
            <person name="Wayne K.J."/>
            <person name="Tettelin H."/>
            <person name="Glass J.I."/>
            <person name="Rusch D."/>
            <person name="Podicherti R."/>
            <person name="Tsui H.-C.T."/>
            <person name="Winkler M.E."/>
        </authorList>
    </citation>
    <scope>NUCLEOTIDE SEQUENCE</scope>
</reference>
<dbReference type="AlphaFoldDB" id="A0A381YVS8"/>
<dbReference type="SUPFAM" id="SSF53850">
    <property type="entry name" value="Periplasmic binding protein-like II"/>
    <property type="match status" value="1"/>
</dbReference>
<dbReference type="Gene3D" id="3.40.190.10">
    <property type="entry name" value="Periplasmic binding protein-like II"/>
    <property type="match status" value="2"/>
</dbReference>
<gene>
    <name evidence="1" type="ORF">METZ01_LOCUS133969</name>
</gene>
<sequence>MGTFVISPHMRLQEWVAHDQGYFTEEGLEYEFKKRPKGNFSVKSADPLPKDQIRGAYQSIESGLRKTTDVSCACHWTINMAAAAGHGKLWGEAYSVTPSGIYVSEESSIKRPEDLANVPISVGYQSGSHYSTMQALEPFLRQEDISLHFGGMLFQRLELLVDREVPAAGLFGGPLYLAEQLGFRKILDTTFMVAALVPNDTNEDDVRKYYRALKRAQADIDLHPERHTHFYKKFFPPRWHDVMDVRRFGPGERIVFLPYDRRIFDSTQRWVADRGIFETGLEDRQGYACSVAGELTSSADA</sequence>
<proteinExistence type="predicted"/>
<evidence type="ECO:0000313" key="1">
    <source>
        <dbReference type="EMBL" id="SVA81115.1"/>
    </source>
</evidence>
<evidence type="ECO:0008006" key="2">
    <source>
        <dbReference type="Google" id="ProtNLM"/>
    </source>
</evidence>
<name>A0A381YVS8_9ZZZZ</name>
<organism evidence="1">
    <name type="scientific">marine metagenome</name>
    <dbReference type="NCBI Taxonomy" id="408172"/>
    <lineage>
        <taxon>unclassified sequences</taxon>
        <taxon>metagenomes</taxon>
        <taxon>ecological metagenomes</taxon>
    </lineage>
</organism>